<feature type="compositionally biased region" description="Polar residues" evidence="9">
    <location>
        <begin position="1057"/>
        <end position="1070"/>
    </location>
</feature>
<dbReference type="PANTHER" id="PTHR44170">
    <property type="entry name" value="PROTEIN SIDEKICK"/>
    <property type="match status" value="1"/>
</dbReference>
<evidence type="ECO:0000256" key="6">
    <source>
        <dbReference type="ARBA" id="ARBA00023136"/>
    </source>
</evidence>
<organism evidence="13 14">
    <name type="scientific">Varroa destructor</name>
    <name type="common">Honeybee mite</name>
    <dbReference type="NCBI Taxonomy" id="109461"/>
    <lineage>
        <taxon>Eukaryota</taxon>
        <taxon>Metazoa</taxon>
        <taxon>Ecdysozoa</taxon>
        <taxon>Arthropoda</taxon>
        <taxon>Chelicerata</taxon>
        <taxon>Arachnida</taxon>
        <taxon>Acari</taxon>
        <taxon>Parasitiformes</taxon>
        <taxon>Mesostigmata</taxon>
        <taxon>Gamasina</taxon>
        <taxon>Dermanyssoidea</taxon>
        <taxon>Varroidae</taxon>
        <taxon>Varroa</taxon>
    </lineage>
</organism>
<keyword evidence="6 10" id="KW-0472">Membrane</keyword>
<dbReference type="PANTHER" id="PTHR44170:SF6">
    <property type="entry name" value="CONTACTIN"/>
    <property type="match status" value="1"/>
</dbReference>
<dbReference type="InterPro" id="IPR003599">
    <property type="entry name" value="Ig_sub"/>
</dbReference>
<keyword evidence="7" id="KW-1015">Disulfide bond</keyword>
<feature type="domain" description="Fibronectin type-III" evidence="12">
    <location>
        <begin position="681"/>
        <end position="776"/>
    </location>
</feature>
<proteinExistence type="predicted"/>
<dbReference type="PROSITE" id="PS50853">
    <property type="entry name" value="FN3"/>
    <property type="match status" value="3"/>
</dbReference>
<feature type="domain" description="Ig-like" evidence="11">
    <location>
        <begin position="240"/>
        <end position="335"/>
    </location>
</feature>
<evidence type="ECO:0000256" key="7">
    <source>
        <dbReference type="ARBA" id="ARBA00023157"/>
    </source>
</evidence>
<name>A0A7M7JG60_VARDE</name>
<dbReference type="InterPro" id="IPR013106">
    <property type="entry name" value="Ig_V-set"/>
</dbReference>
<feature type="region of interest" description="Disordered" evidence="9">
    <location>
        <begin position="568"/>
        <end position="595"/>
    </location>
</feature>
<feature type="compositionally biased region" description="Acidic residues" evidence="9">
    <location>
        <begin position="575"/>
        <end position="595"/>
    </location>
</feature>
<dbReference type="Pfam" id="PF13927">
    <property type="entry name" value="Ig_3"/>
    <property type="match status" value="2"/>
</dbReference>
<dbReference type="SUPFAM" id="SSF48726">
    <property type="entry name" value="Immunoglobulin"/>
    <property type="match status" value="5"/>
</dbReference>
<feature type="region of interest" description="Disordered" evidence="9">
    <location>
        <begin position="1094"/>
        <end position="1229"/>
    </location>
</feature>
<dbReference type="PROSITE" id="PS50835">
    <property type="entry name" value="IG_LIKE"/>
    <property type="match status" value="5"/>
</dbReference>
<dbReference type="KEGG" id="vde:111246373"/>
<keyword evidence="5 10" id="KW-1133">Transmembrane helix</keyword>
<feature type="domain" description="Ig-like" evidence="11">
    <location>
        <begin position="143"/>
        <end position="236"/>
    </location>
</feature>
<evidence type="ECO:0000259" key="11">
    <source>
        <dbReference type="PROSITE" id="PS50835"/>
    </source>
</evidence>
<dbReference type="Pfam" id="PF00041">
    <property type="entry name" value="fn3"/>
    <property type="match status" value="2"/>
</dbReference>
<dbReference type="InterPro" id="IPR003598">
    <property type="entry name" value="Ig_sub2"/>
</dbReference>
<reference evidence="13" key="1">
    <citation type="submission" date="2021-01" db="UniProtKB">
        <authorList>
            <consortium name="EnsemblMetazoa"/>
        </authorList>
    </citation>
    <scope>IDENTIFICATION</scope>
</reference>
<dbReference type="FunCoup" id="A0A7M7JG60">
    <property type="interactions" value="260"/>
</dbReference>
<keyword evidence="4" id="KW-0677">Repeat</keyword>
<feature type="region of interest" description="Disordered" evidence="9">
    <location>
        <begin position="1039"/>
        <end position="1082"/>
    </location>
</feature>
<dbReference type="InterPro" id="IPR013783">
    <property type="entry name" value="Ig-like_fold"/>
</dbReference>
<feature type="domain" description="Fibronectin type-III" evidence="12">
    <location>
        <begin position="556"/>
        <end position="660"/>
    </location>
</feature>
<dbReference type="GO" id="GO:0005886">
    <property type="term" value="C:plasma membrane"/>
    <property type="evidence" value="ECO:0007669"/>
    <property type="project" value="TreeGrafter"/>
</dbReference>
<keyword evidence="2 10" id="KW-0812">Transmembrane</keyword>
<evidence type="ECO:0000313" key="13">
    <source>
        <dbReference type="EnsemblMetazoa" id="XP_022651592"/>
    </source>
</evidence>
<dbReference type="SMART" id="SM00408">
    <property type="entry name" value="IGc2"/>
    <property type="match status" value="5"/>
</dbReference>
<evidence type="ECO:0000256" key="8">
    <source>
        <dbReference type="ARBA" id="ARBA00023319"/>
    </source>
</evidence>
<dbReference type="RefSeq" id="XP_022651592.1">
    <property type="nucleotide sequence ID" value="XM_022795857.1"/>
</dbReference>
<dbReference type="OrthoDB" id="428111at2759"/>
<dbReference type="GO" id="GO:0007411">
    <property type="term" value="P:axon guidance"/>
    <property type="evidence" value="ECO:0007669"/>
    <property type="project" value="TreeGrafter"/>
</dbReference>
<sequence>MLRQSTANLTTTASTLLLVGILSVLMIAPSAFFHSNGVDAASIKDDRPKITRQPQDIVVLRDDPAQMTCGTEGAKKVQWFHKGRPIKGDRATTSFSGSSQSGVLFFLSVATQDTGVYWCEAVSKTGQTTRSQNVTLSIAYLREEFLAAPSDIEVALGETAVLQCEPPEGVPTPTVAWFKEGQPVNVGSKVNRLRLQEGSSSNLVIQDVRSTDQGNYICKADNMVGSRETPAAKLIVKSKPVIVQRPEDTTVSDGNVVRLECSATGDPQPTIRWTHNDKDVKELASTFSSSTKVLSNRSGVSSTLEVINLRPDDQGEYLCEVSNNVGTVKASARVSIQSRPLFRQRPLDQRVALHSTAVLHCVAFGSPSPSIFWSREDSSEQERLMFPNNTYGRITVDIEGTLTVTDVTKEDEGFYVCSALSALGSITARAHLEISTLGDTPPPLISVLPVNQTVPEGESVTVHCKAEPASAGSSAPNIRWLFNEKEIDEEDDDRITVEDTSLTIQDPVSDDSGLYTCIAWGDGRETRRSASLKVLQVGQSRTAFARAPMPSRLPSAPTKPTISAIDDTSVSLAWEDSEEASSDDDDDDDDEDSVEEYSIEWFSPDLQSGWVIAADRIQERKYTVTGLRPETRYVFTVRARNNYGLGRTSPISKLVTTGGGTISYTESGQPLSKSHAELNSIEVKIRSAKAINSTAVNLDWAIIGDREYIEGYYIWFRDISAAEDKYSMVTIWGGKRNRFTLKDLNKFTRYDIFLVPFLKTLKGPPSNIKTVTTSEDAPSGSVRDISVNVANSTSVWVQWKAPLTHQQNGVLQGYKLILLGEVETANRNVLTNQTHFVFINLIDKMRYRLQILAFTSVGDGPPSHFVELSTDENYLKHLAADAKDKEPWLVLLLSAVLCFILITISLGILFFLCKRQRDLKAVTVSSVPVSKGGDANHLFASLNNPVGAQNWSQVYSCVDATKEKEVLYENKVMNILDGVKYCTEYTPLNLQREEGEYAEVGGQQKLNTFAGAFAGFPHGHAPTFPEPYASTTILANLPVNPGHQRLPESLLHGKSQPGRQSVRSIRSNCGGSNGLVHPPSPHELEGLLQARKSFSDASNNGDSSSFSTRSGRSSRSSGRARVSGRSRAHHQQQQHGVSHQIGTSGPKAMAMRNLDSVGFSAGGGGHSDSTSVSEDDSTGVHSWSRTSTGGRRRDEEPIYNCVPEEQQTTSDSLFRGGGSDGSEHNNSIVGSVDTGVVLSSGQGTASNSSRDDDIMVPKYSRSLCTPLSKKKVLDLVPEASLGLNDSCSTTSGIR</sequence>
<dbReference type="SMART" id="SM00409">
    <property type="entry name" value="IG"/>
    <property type="match status" value="5"/>
</dbReference>
<dbReference type="FunFam" id="2.60.40.10:FF:000028">
    <property type="entry name" value="Neuronal cell adhesion molecule"/>
    <property type="match status" value="1"/>
</dbReference>
<feature type="domain" description="Fibronectin type-III" evidence="12">
    <location>
        <begin position="781"/>
        <end position="873"/>
    </location>
</feature>
<evidence type="ECO:0000256" key="9">
    <source>
        <dbReference type="SAM" id="MobiDB-lite"/>
    </source>
</evidence>
<dbReference type="FunFam" id="2.60.40.10:FF:000032">
    <property type="entry name" value="palladin isoform X1"/>
    <property type="match status" value="1"/>
</dbReference>
<dbReference type="InParanoid" id="A0A7M7JG60"/>
<evidence type="ECO:0000259" key="12">
    <source>
        <dbReference type="PROSITE" id="PS50853"/>
    </source>
</evidence>
<dbReference type="CDD" id="cd00063">
    <property type="entry name" value="FN3"/>
    <property type="match status" value="3"/>
</dbReference>
<dbReference type="GO" id="GO:0030424">
    <property type="term" value="C:axon"/>
    <property type="evidence" value="ECO:0007669"/>
    <property type="project" value="TreeGrafter"/>
</dbReference>
<dbReference type="SMART" id="SM00060">
    <property type="entry name" value="FN3"/>
    <property type="match status" value="3"/>
</dbReference>
<evidence type="ECO:0000256" key="4">
    <source>
        <dbReference type="ARBA" id="ARBA00022737"/>
    </source>
</evidence>
<feature type="compositionally biased region" description="Low complexity" evidence="9">
    <location>
        <begin position="1095"/>
        <end position="1121"/>
    </location>
</feature>
<dbReference type="InterPro" id="IPR007110">
    <property type="entry name" value="Ig-like_dom"/>
</dbReference>
<dbReference type="OMA" id="QDTLEKH"/>
<comment type="subcellular location">
    <subcellularLocation>
        <location evidence="1">Membrane</location>
        <topology evidence="1">Single-pass membrane protein</topology>
    </subcellularLocation>
</comment>
<feature type="domain" description="Ig-like" evidence="11">
    <location>
        <begin position="48"/>
        <end position="135"/>
    </location>
</feature>
<evidence type="ECO:0000256" key="5">
    <source>
        <dbReference type="ARBA" id="ARBA00022989"/>
    </source>
</evidence>
<dbReference type="InterPro" id="IPR036179">
    <property type="entry name" value="Ig-like_dom_sf"/>
</dbReference>
<dbReference type="InterPro" id="IPR036116">
    <property type="entry name" value="FN3_sf"/>
</dbReference>
<dbReference type="Pfam" id="PF07679">
    <property type="entry name" value="I-set"/>
    <property type="match status" value="3"/>
</dbReference>
<evidence type="ECO:0000256" key="10">
    <source>
        <dbReference type="SAM" id="Phobius"/>
    </source>
</evidence>
<dbReference type="EnsemblMetazoa" id="XM_022795857">
    <property type="protein sequence ID" value="XP_022651592"/>
    <property type="gene ID" value="LOC111246373"/>
</dbReference>
<accession>A0A7M7JG60</accession>
<dbReference type="Proteomes" id="UP000594260">
    <property type="component" value="Unplaced"/>
</dbReference>
<keyword evidence="8" id="KW-0393">Immunoglobulin domain</keyword>
<evidence type="ECO:0000313" key="14">
    <source>
        <dbReference type="Proteomes" id="UP000594260"/>
    </source>
</evidence>
<evidence type="ECO:0000256" key="1">
    <source>
        <dbReference type="ARBA" id="ARBA00004167"/>
    </source>
</evidence>
<feature type="domain" description="Ig-like" evidence="11">
    <location>
        <begin position="443"/>
        <end position="533"/>
    </location>
</feature>
<dbReference type="SMART" id="SM00406">
    <property type="entry name" value="IGv"/>
    <property type="match status" value="3"/>
</dbReference>
<keyword evidence="3" id="KW-0732">Signal</keyword>
<dbReference type="FunFam" id="2.60.40.10:FF:000107">
    <property type="entry name" value="Myosin, light chain kinase a"/>
    <property type="match status" value="1"/>
</dbReference>
<evidence type="ECO:0000256" key="2">
    <source>
        <dbReference type="ARBA" id="ARBA00022692"/>
    </source>
</evidence>
<evidence type="ECO:0000256" key="3">
    <source>
        <dbReference type="ARBA" id="ARBA00022729"/>
    </source>
</evidence>
<dbReference type="GeneID" id="111246373"/>
<dbReference type="GO" id="GO:0098609">
    <property type="term" value="P:cell-cell adhesion"/>
    <property type="evidence" value="ECO:0007669"/>
    <property type="project" value="TreeGrafter"/>
</dbReference>
<dbReference type="SUPFAM" id="SSF49265">
    <property type="entry name" value="Fibronectin type III"/>
    <property type="match status" value="2"/>
</dbReference>
<feature type="transmembrane region" description="Helical" evidence="10">
    <location>
        <begin position="888"/>
        <end position="912"/>
    </location>
</feature>
<dbReference type="FunFam" id="2.60.40.10:FF:000008">
    <property type="entry name" value="roundabout homolog 2 isoform X2"/>
    <property type="match status" value="1"/>
</dbReference>
<protein>
    <submittedName>
        <fullName evidence="13">Uncharacterized protein</fullName>
    </submittedName>
</protein>
<feature type="compositionally biased region" description="Basic residues" evidence="9">
    <location>
        <begin position="1122"/>
        <end position="1132"/>
    </location>
</feature>
<dbReference type="InterPro" id="IPR013098">
    <property type="entry name" value="Ig_I-set"/>
</dbReference>
<keyword evidence="14" id="KW-1185">Reference proteome</keyword>
<dbReference type="Gene3D" id="2.60.40.10">
    <property type="entry name" value="Immunoglobulins"/>
    <property type="match status" value="8"/>
</dbReference>
<feature type="domain" description="Ig-like" evidence="11">
    <location>
        <begin position="340"/>
        <end position="435"/>
    </location>
</feature>
<dbReference type="InterPro" id="IPR003961">
    <property type="entry name" value="FN3_dom"/>
</dbReference>